<comment type="function">
    <text evidence="10">Component of the acetyl coenzyme A carboxylase (ACC) complex. First, biotin carboxylase catalyzes the carboxylation of biotin on its carrier protein (BCCP) and then the CO(2) group is transferred by the carboxyltransferase to acetyl-CoA to form malonyl-CoA.</text>
</comment>
<dbReference type="PANTHER" id="PTHR42853">
    <property type="entry name" value="ACETYL-COENZYME A CARBOXYLASE CARBOXYL TRANSFERASE SUBUNIT ALPHA"/>
    <property type="match status" value="1"/>
</dbReference>
<dbReference type="PANTHER" id="PTHR42853:SF3">
    <property type="entry name" value="ACETYL-COENZYME A CARBOXYLASE CARBOXYL TRANSFERASE SUBUNIT ALPHA, CHLOROPLASTIC"/>
    <property type="match status" value="1"/>
</dbReference>
<evidence type="ECO:0000256" key="4">
    <source>
        <dbReference type="ARBA" id="ARBA00022741"/>
    </source>
</evidence>
<evidence type="ECO:0000256" key="6">
    <source>
        <dbReference type="ARBA" id="ARBA00022840"/>
    </source>
</evidence>
<evidence type="ECO:0000256" key="7">
    <source>
        <dbReference type="ARBA" id="ARBA00023098"/>
    </source>
</evidence>
<keyword evidence="3 10" id="KW-0808">Transferase</keyword>
<dbReference type="Proteomes" id="UP000248584">
    <property type="component" value="Unassembled WGS sequence"/>
</dbReference>
<dbReference type="HAMAP" id="MF_00823">
    <property type="entry name" value="AcetylCoA_CT_alpha"/>
    <property type="match status" value="1"/>
</dbReference>
<gene>
    <name evidence="10" type="primary">accA</name>
    <name evidence="12" type="ORF">LX97_00046</name>
</gene>
<evidence type="ECO:0000256" key="10">
    <source>
        <dbReference type="HAMAP-Rule" id="MF_00823"/>
    </source>
</evidence>
<evidence type="ECO:0000256" key="9">
    <source>
        <dbReference type="ARBA" id="ARBA00049152"/>
    </source>
</evidence>
<evidence type="ECO:0000256" key="2">
    <source>
        <dbReference type="ARBA" id="ARBA00022516"/>
    </source>
</evidence>
<dbReference type="EC" id="2.1.3.15" evidence="10"/>
<sequence>MWSLILAFTFAFAFAFAFAFDFDFVFDFAPRSQLQFQFYLYFNLYYYICSTQKMNFPYMEYLEFELPIKELEEKYQQTLTLGEESDVDVSATIKQIEKKLKATRKEIYANLTAWQRVQMSRHPSRPYTLDYIKAICGDTWLELHGDRNVKDDKAMIGGLGKIGDQSFMFIGQQKGFNTKTRQYRNFGMANPEGYRKALRLMKSAEKFGVPVVALIDTPGAYPGLEAEERGQGEAIARNILEMTRLKVPIIVMIIGEGASGGALGIGVGDRVVMLENTWYSVISPESCSSILWRSWEYKEQAADALKLTSTDMKKLKLVDEILREPEGGAHKDRETTFKLVKDCILRQYDDLKDLSSKDLVDQRMDKYCNMGVFKG</sequence>
<dbReference type="EMBL" id="QKZR01000001">
    <property type="protein sequence ID" value="PZX43047.1"/>
    <property type="molecule type" value="Genomic_DNA"/>
</dbReference>
<dbReference type="NCBIfam" id="NF004344">
    <property type="entry name" value="PRK05724.1"/>
    <property type="match status" value="1"/>
</dbReference>
<reference evidence="12 13" key="1">
    <citation type="submission" date="2018-06" db="EMBL/GenBank/DDBJ databases">
        <title>Genomic Encyclopedia of Archaeal and Bacterial Type Strains, Phase II (KMG-II): from individual species to whole genera.</title>
        <authorList>
            <person name="Goeker M."/>
        </authorList>
    </citation>
    <scope>NUCLEOTIDE SEQUENCE [LARGE SCALE GENOMIC DNA]</scope>
    <source>
        <strain evidence="12 13">DSM 17205</strain>
    </source>
</reference>
<evidence type="ECO:0000256" key="5">
    <source>
        <dbReference type="ARBA" id="ARBA00022832"/>
    </source>
</evidence>
<keyword evidence="2 10" id="KW-0444">Lipid biosynthesis</keyword>
<dbReference type="InterPro" id="IPR011763">
    <property type="entry name" value="COA_CT_C"/>
</dbReference>
<dbReference type="InterPro" id="IPR001095">
    <property type="entry name" value="Acetyl_CoA_COase_a_su"/>
</dbReference>
<keyword evidence="10" id="KW-0963">Cytoplasm</keyword>
<dbReference type="PROSITE" id="PS50989">
    <property type="entry name" value="COA_CT_CTER"/>
    <property type="match status" value="1"/>
</dbReference>
<comment type="subunit">
    <text evidence="10">Acetyl-CoA carboxylase is a heterohexamer composed of biotin carboxyl carrier protein (AccB), biotin carboxylase (AccC) and two subunits each of ACCase subunit alpha (AccA) and ACCase subunit beta (AccD).</text>
</comment>
<dbReference type="Gene3D" id="3.90.226.10">
    <property type="entry name" value="2-enoyl-CoA Hydratase, Chain A, domain 1"/>
    <property type="match status" value="1"/>
</dbReference>
<keyword evidence="4 10" id="KW-0547">Nucleotide-binding</keyword>
<comment type="caution">
    <text evidence="12">The sequence shown here is derived from an EMBL/GenBank/DDBJ whole genome shotgun (WGS) entry which is preliminary data.</text>
</comment>
<keyword evidence="7 10" id="KW-0443">Lipid metabolism</keyword>
<comment type="subcellular location">
    <subcellularLocation>
        <location evidence="10">Cytoplasm</location>
    </subcellularLocation>
</comment>
<evidence type="ECO:0000256" key="8">
    <source>
        <dbReference type="ARBA" id="ARBA00023160"/>
    </source>
</evidence>
<keyword evidence="5 10" id="KW-0276">Fatty acid metabolism</keyword>
<dbReference type="PRINTS" id="PR01069">
    <property type="entry name" value="ACCCTRFRASEA"/>
</dbReference>
<evidence type="ECO:0000313" key="12">
    <source>
        <dbReference type="EMBL" id="PZX43047.1"/>
    </source>
</evidence>
<evidence type="ECO:0000256" key="3">
    <source>
        <dbReference type="ARBA" id="ARBA00022679"/>
    </source>
</evidence>
<proteinExistence type="inferred from homology"/>
<organism evidence="12 13">
    <name type="scientific">Nonlabens dokdonensis</name>
    <dbReference type="NCBI Taxonomy" id="328515"/>
    <lineage>
        <taxon>Bacteria</taxon>
        <taxon>Pseudomonadati</taxon>
        <taxon>Bacteroidota</taxon>
        <taxon>Flavobacteriia</taxon>
        <taxon>Flavobacteriales</taxon>
        <taxon>Flavobacteriaceae</taxon>
        <taxon>Nonlabens</taxon>
    </lineage>
</organism>
<dbReference type="InterPro" id="IPR029045">
    <property type="entry name" value="ClpP/crotonase-like_dom_sf"/>
</dbReference>
<name>A0ABX5PZK8_9FLAO</name>
<keyword evidence="8 10" id="KW-0275">Fatty acid biosynthesis</keyword>
<dbReference type="NCBIfam" id="NF041504">
    <property type="entry name" value="AccA_sub"/>
    <property type="match status" value="1"/>
</dbReference>
<dbReference type="SUPFAM" id="SSF52096">
    <property type="entry name" value="ClpP/crotonase"/>
    <property type="match status" value="1"/>
</dbReference>
<feature type="domain" description="CoA carboxyltransferase C-terminal" evidence="11">
    <location>
        <begin position="95"/>
        <end position="350"/>
    </location>
</feature>
<accession>A0ABX5PZK8</accession>
<dbReference type="NCBIfam" id="TIGR00513">
    <property type="entry name" value="accA"/>
    <property type="match status" value="1"/>
</dbReference>
<dbReference type="Pfam" id="PF03255">
    <property type="entry name" value="ACCA"/>
    <property type="match status" value="1"/>
</dbReference>
<keyword evidence="13" id="KW-1185">Reference proteome</keyword>
<comment type="catalytic activity">
    <reaction evidence="9 10">
        <text>N(6)-carboxybiotinyl-L-lysyl-[protein] + acetyl-CoA = N(6)-biotinyl-L-lysyl-[protein] + malonyl-CoA</text>
        <dbReference type="Rhea" id="RHEA:54728"/>
        <dbReference type="Rhea" id="RHEA-COMP:10505"/>
        <dbReference type="Rhea" id="RHEA-COMP:10506"/>
        <dbReference type="ChEBI" id="CHEBI:57288"/>
        <dbReference type="ChEBI" id="CHEBI:57384"/>
        <dbReference type="ChEBI" id="CHEBI:83144"/>
        <dbReference type="ChEBI" id="CHEBI:83145"/>
        <dbReference type="EC" id="2.1.3.15"/>
    </reaction>
</comment>
<comment type="pathway">
    <text evidence="1 10">Lipid metabolism; malonyl-CoA biosynthesis; malonyl-CoA from acetyl-CoA: step 1/1.</text>
</comment>
<comment type="similarity">
    <text evidence="10">Belongs to the AccA family.</text>
</comment>
<dbReference type="GO" id="GO:0016740">
    <property type="term" value="F:transferase activity"/>
    <property type="evidence" value="ECO:0007669"/>
    <property type="project" value="UniProtKB-KW"/>
</dbReference>
<evidence type="ECO:0000256" key="1">
    <source>
        <dbReference type="ARBA" id="ARBA00004956"/>
    </source>
</evidence>
<protein>
    <recommendedName>
        <fullName evidence="10">Acetyl-coenzyme A carboxylase carboxyl transferase subunit alpha</fullName>
        <shortName evidence="10">ACCase subunit alpha</shortName>
        <shortName evidence="10">Acetyl-CoA carboxylase carboxyltransferase subunit alpha</shortName>
        <ecNumber evidence="10">2.1.3.15</ecNumber>
    </recommendedName>
</protein>
<evidence type="ECO:0000259" key="11">
    <source>
        <dbReference type="PROSITE" id="PS50989"/>
    </source>
</evidence>
<keyword evidence="6 10" id="KW-0067">ATP-binding</keyword>
<evidence type="ECO:0000313" key="13">
    <source>
        <dbReference type="Proteomes" id="UP000248584"/>
    </source>
</evidence>